<dbReference type="EMBL" id="JADNRY010000082">
    <property type="protein sequence ID" value="KAF9066747.1"/>
    <property type="molecule type" value="Genomic_DNA"/>
</dbReference>
<evidence type="ECO:0000313" key="7">
    <source>
        <dbReference type="EMBL" id="KAF9066747.1"/>
    </source>
</evidence>
<dbReference type="Gene3D" id="3.40.20.10">
    <property type="entry name" value="Severin"/>
    <property type="match status" value="1"/>
</dbReference>
<dbReference type="InterPro" id="IPR017904">
    <property type="entry name" value="ADF/Cofilin"/>
</dbReference>
<name>A0A9P5PQJ4_9AGAR</name>
<keyword evidence="4" id="KW-0009">Actin-binding</keyword>
<keyword evidence="8" id="KW-1185">Reference proteome</keyword>
<dbReference type="GO" id="GO:0016363">
    <property type="term" value="C:nuclear matrix"/>
    <property type="evidence" value="ECO:0007669"/>
    <property type="project" value="UniProtKB-SubCell"/>
</dbReference>
<dbReference type="GO" id="GO:0015629">
    <property type="term" value="C:actin cytoskeleton"/>
    <property type="evidence" value="ECO:0007669"/>
    <property type="project" value="InterPro"/>
</dbReference>
<dbReference type="InterPro" id="IPR029006">
    <property type="entry name" value="ADF-H/Gelsolin-like_dom_sf"/>
</dbReference>
<evidence type="ECO:0000256" key="2">
    <source>
        <dbReference type="ARBA" id="ARBA00006844"/>
    </source>
</evidence>
<protein>
    <recommendedName>
        <fullName evidence="3">Cofilin</fullName>
    </recommendedName>
    <alternativeName>
        <fullName evidence="5">Actin-depolymerizing factor 1</fullName>
    </alternativeName>
</protein>
<evidence type="ECO:0000256" key="1">
    <source>
        <dbReference type="ARBA" id="ARBA00004109"/>
    </source>
</evidence>
<dbReference type="AlphaFoldDB" id="A0A9P5PQJ4"/>
<evidence type="ECO:0000313" key="8">
    <source>
        <dbReference type="Proteomes" id="UP000772434"/>
    </source>
</evidence>
<dbReference type="PANTHER" id="PTHR11913">
    <property type="entry name" value="COFILIN-RELATED"/>
    <property type="match status" value="1"/>
</dbReference>
<dbReference type="SMART" id="SM00102">
    <property type="entry name" value="ADF"/>
    <property type="match status" value="1"/>
</dbReference>
<evidence type="ECO:0000256" key="5">
    <source>
        <dbReference type="ARBA" id="ARBA00032427"/>
    </source>
</evidence>
<gene>
    <name evidence="7" type="ORF">BDP27DRAFT_985333</name>
</gene>
<evidence type="ECO:0000259" key="6">
    <source>
        <dbReference type="PROSITE" id="PS51263"/>
    </source>
</evidence>
<dbReference type="PROSITE" id="PS51263">
    <property type="entry name" value="ADF_H"/>
    <property type="match status" value="1"/>
</dbReference>
<reference evidence="7" key="1">
    <citation type="submission" date="2020-11" db="EMBL/GenBank/DDBJ databases">
        <authorList>
            <consortium name="DOE Joint Genome Institute"/>
            <person name="Ahrendt S."/>
            <person name="Riley R."/>
            <person name="Andreopoulos W."/>
            <person name="Labutti K."/>
            <person name="Pangilinan J."/>
            <person name="Ruiz-Duenas F.J."/>
            <person name="Barrasa J.M."/>
            <person name="Sanchez-Garcia M."/>
            <person name="Camarero S."/>
            <person name="Miyauchi S."/>
            <person name="Serrano A."/>
            <person name="Linde D."/>
            <person name="Babiker R."/>
            <person name="Drula E."/>
            <person name="Ayuso-Fernandez I."/>
            <person name="Pacheco R."/>
            <person name="Padilla G."/>
            <person name="Ferreira P."/>
            <person name="Barriuso J."/>
            <person name="Kellner H."/>
            <person name="Castanera R."/>
            <person name="Alfaro M."/>
            <person name="Ramirez L."/>
            <person name="Pisabarro A.G."/>
            <person name="Kuo A."/>
            <person name="Tritt A."/>
            <person name="Lipzen A."/>
            <person name="He G."/>
            <person name="Yan M."/>
            <person name="Ng V."/>
            <person name="Cullen D."/>
            <person name="Martin F."/>
            <person name="Rosso M.-N."/>
            <person name="Henrissat B."/>
            <person name="Hibbett D."/>
            <person name="Martinez A.T."/>
            <person name="Grigoriev I.V."/>
        </authorList>
    </citation>
    <scope>NUCLEOTIDE SEQUENCE</scope>
    <source>
        <strain evidence="7">AH 40177</strain>
    </source>
</reference>
<dbReference type="Pfam" id="PF00241">
    <property type="entry name" value="Cofilin_ADF"/>
    <property type="match status" value="1"/>
</dbReference>
<proteinExistence type="inferred from homology"/>
<dbReference type="GO" id="GO:0030042">
    <property type="term" value="P:actin filament depolymerization"/>
    <property type="evidence" value="ECO:0007669"/>
    <property type="project" value="InterPro"/>
</dbReference>
<organism evidence="7 8">
    <name type="scientific">Rhodocollybia butyracea</name>
    <dbReference type="NCBI Taxonomy" id="206335"/>
    <lineage>
        <taxon>Eukaryota</taxon>
        <taxon>Fungi</taxon>
        <taxon>Dikarya</taxon>
        <taxon>Basidiomycota</taxon>
        <taxon>Agaricomycotina</taxon>
        <taxon>Agaricomycetes</taxon>
        <taxon>Agaricomycetidae</taxon>
        <taxon>Agaricales</taxon>
        <taxon>Marasmiineae</taxon>
        <taxon>Omphalotaceae</taxon>
        <taxon>Rhodocollybia</taxon>
    </lineage>
</organism>
<dbReference type="CDD" id="cd11286">
    <property type="entry name" value="ADF_cofilin_like"/>
    <property type="match status" value="1"/>
</dbReference>
<comment type="similarity">
    <text evidence="2">Belongs to the actin-binding proteins ADF family.</text>
</comment>
<evidence type="ECO:0000256" key="3">
    <source>
        <dbReference type="ARBA" id="ARBA00015630"/>
    </source>
</evidence>
<feature type="domain" description="ADF-H" evidence="6">
    <location>
        <begin position="3"/>
        <end position="135"/>
    </location>
</feature>
<comment type="caution">
    <text evidence="7">The sequence shown here is derived from an EMBL/GenBank/DDBJ whole genome shotgun (WGS) entry which is preliminary data.</text>
</comment>
<dbReference type="Proteomes" id="UP000772434">
    <property type="component" value="Unassembled WGS sequence"/>
</dbReference>
<dbReference type="OrthoDB" id="10249245at2759"/>
<dbReference type="InterPro" id="IPR002108">
    <property type="entry name" value="ADF-H"/>
</dbReference>
<dbReference type="SUPFAM" id="SSF55753">
    <property type="entry name" value="Actin depolymerizing proteins"/>
    <property type="match status" value="1"/>
</dbReference>
<evidence type="ECO:0000256" key="4">
    <source>
        <dbReference type="ARBA" id="ARBA00023203"/>
    </source>
</evidence>
<comment type="subcellular location">
    <subcellularLocation>
        <location evidence="1">Nucleus matrix</location>
    </subcellularLocation>
</comment>
<accession>A0A9P5PQJ4</accession>
<dbReference type="GO" id="GO:0003779">
    <property type="term" value="F:actin binding"/>
    <property type="evidence" value="ECO:0007669"/>
    <property type="project" value="UniProtKB-KW"/>
</dbReference>
<sequence length="135" mass="15386">MAASGISVNNECLEVYQALKLGKKMKYIIFNINSNNTEIVVDKKSESKEYDDFIADLPELECRWAVYDFEYKTDEGGIRNKLCFYMWSPDTAKIKNKMLFASSKDALRKRLDGIAIEVQGTEFSEVAHECSFGQG</sequence>